<evidence type="ECO:0000256" key="1">
    <source>
        <dbReference type="ARBA" id="ARBA00004479"/>
    </source>
</evidence>
<evidence type="ECO:0000256" key="2">
    <source>
        <dbReference type="ARBA" id="ARBA00008536"/>
    </source>
</evidence>
<feature type="transmembrane region" description="Helical" evidence="18">
    <location>
        <begin position="1084"/>
        <end position="1101"/>
    </location>
</feature>
<evidence type="ECO:0000256" key="15">
    <source>
        <dbReference type="ARBA" id="ARBA00023170"/>
    </source>
</evidence>
<evidence type="ECO:0000313" key="20">
    <source>
        <dbReference type="EMBL" id="MQL83906.1"/>
    </source>
</evidence>
<feature type="transmembrane region" description="Helical" evidence="18">
    <location>
        <begin position="1042"/>
        <end position="1064"/>
    </location>
</feature>
<keyword evidence="21" id="KW-1185">Reference proteome</keyword>
<accession>A0A843UNP8</accession>
<dbReference type="Pfam" id="PF00139">
    <property type="entry name" value="Lectin_legB"/>
    <property type="match status" value="1"/>
</dbReference>
<evidence type="ECO:0000256" key="16">
    <source>
        <dbReference type="ARBA" id="ARBA00023180"/>
    </source>
</evidence>
<keyword evidence="10" id="KW-0547">Nucleotide-binding</keyword>
<dbReference type="InterPro" id="IPR046796">
    <property type="entry name" value="Transposase_32_dom"/>
</dbReference>
<dbReference type="InterPro" id="IPR008271">
    <property type="entry name" value="Ser/Thr_kinase_AS"/>
</dbReference>
<comment type="similarity">
    <text evidence="3">In the C-terminal section; belongs to the protein kinase superfamily. Ser/Thr protein kinase family.</text>
</comment>
<comment type="caution">
    <text evidence="20">The sequence shown here is derived from an EMBL/GenBank/DDBJ whole genome shotgun (WGS) entry which is preliminary data.</text>
</comment>
<keyword evidence="12" id="KW-0067">ATP-binding</keyword>
<keyword evidence="16" id="KW-0325">Glycoprotein</keyword>
<dbReference type="InterPro" id="IPR011009">
    <property type="entry name" value="Kinase-like_dom_sf"/>
</dbReference>
<feature type="region of interest" description="Disordered" evidence="17">
    <location>
        <begin position="498"/>
        <end position="517"/>
    </location>
</feature>
<evidence type="ECO:0000256" key="3">
    <source>
        <dbReference type="ARBA" id="ARBA00010217"/>
    </source>
</evidence>
<dbReference type="Gene3D" id="2.60.120.200">
    <property type="match status" value="1"/>
</dbReference>
<evidence type="ECO:0000256" key="13">
    <source>
        <dbReference type="ARBA" id="ARBA00022989"/>
    </source>
</evidence>
<dbReference type="Gene3D" id="3.30.200.20">
    <property type="entry name" value="Phosphorylase Kinase, domain 1"/>
    <property type="match status" value="1"/>
</dbReference>
<evidence type="ECO:0000313" key="21">
    <source>
        <dbReference type="Proteomes" id="UP000652761"/>
    </source>
</evidence>
<keyword evidence="8" id="KW-0732">Signal</keyword>
<evidence type="ECO:0000256" key="18">
    <source>
        <dbReference type="SAM" id="Phobius"/>
    </source>
</evidence>
<dbReference type="InterPro" id="IPR050528">
    <property type="entry name" value="L-type_Lectin-RKs"/>
</dbReference>
<keyword evidence="15" id="KW-0675">Receptor</keyword>
<keyword evidence="5" id="KW-0723">Serine/threonine-protein kinase</keyword>
<evidence type="ECO:0000256" key="17">
    <source>
        <dbReference type="SAM" id="MobiDB-lite"/>
    </source>
</evidence>
<sequence length="1698" mass="188600">MISGSVGGYSAEYLSAEQQERFTFVKTKICGNKAVDVQNLEKNGMSSLVEALRRMQWMDVATFTEASYPDLVKAFFVCLNSEADGSLISSVKGIRIKVDHELLHSLFGVKTSGHSGVHTVNDEAKGLGIIGLGFRLKDGKLDINQMSAFNRLLHFIICQIMVPRSATFSSCTRADSDMMFWVIQNKEINLAAVMLERMKFASAQIWDTKSKMNVSLPYAHLLTKIFKHFGVDLSGAVVEKMGQSIRSRNLKKSGFSVQNGIWTKTSVAEGEAIIGDVPEIQEEAADPPPVLEVRSVAVERVAAVPSVELQAEISGSPIIEIESHPPEVQMEEAVAGVADPLPTSIVASILRDVLDSLPFTSVTIETGGLDEEEALAPGHTEILTESVVSVEVQAATQQEVIVEVAPSQGEHSAKESELSESAAEGPIQQIVLEETPAQEEQENVDLRAPIQGEQVGDKEPLIENAPEADAPSQKNPPPTSAPISEEPSASHVHIEKLVTQQSKQKRVVHRRSRKSHRKVNLKPVMELLKAQGDMLSSVQISVQGILASQASTTSELSSWSFSCSYSEQINCCSSATRAFSASIRATRAISASIRATRAISASIRAIWLSHTQNSKIFEGTEFKTEDQWANVKGNKAQYTKYLTARAESLTHRAHPLTLSEWFTLQHKNSWGPFILKEIRIAKNFQLYSDFCYLNKLPEVQFYQFHSTIVMLRSEHPINLPLSVDFANLKVDSLVLLPKLHSLVFDSDAGSHAFDMFAKQIGRMSAKQGRMPSFLRFIFREYHSGRISSQVLAPLISECERLTPTTWEALYKEPHLQLQVINSSLVRQAKPILSAEAFMDLNSINLIQEIYVQWAARYTALYALKQDLLDQKIFYPISLDRFLHRASFGKSTYFRFILDKDQYEEFLEEQRRLYIQRISPAMGSSFLVAPGVFRQSFEDRDQGMDSAGSLRVLHVWVSGGESLSVGFELFQAVGAVVCCTWNVFLFDALYPCLLWRALPVSRVVSAVGATVLHLAEFWCLWWHPLLVLEWFVFMPSGALVHCVALWVAPGACVAPCVVLFPDLVVCPYRTTRTIWVTSSGAGGHYLARCGFSTCVFSTWFWVTIKKLSFGLALEGVTDRLVSSVWSVEGSVAWFPAGVFNVSGRLGARHACGVVDICLCALHRCCAPSELRLDGTATITSKGLLRLTNTTKLLMSHAFFSTPIRFRSSPAGSISSFSSTFVFWIVPEFADLNGHVIAFFMSPSEDIPGAIGSQYLGLFIPSNNGNSSNHIFAVELNTIQNPEFSDINAYHVSIDINSIRSYRLLPAGYRPRHGGGGFRNQTLISGHQMQVWVEFDGTQMQLNVTLAPLGEPKHSIPLLSAITNLSNVFFESMYVGFLSSSDPFLTSHYIVGWSFKMNGEAPALNLSSLPLLPTRLVAKQSKNLATWVPASLTAILLITVAGIVLLVRRRIQLSEVIEDWELEYGPSHFSYKDLFMATKGFIKRISHDSKQGIKEFVAEIVSFGCLRHRNLVQLRGYCRRKGELLLVFRIIKGVASGLLYLHEEWEQVVVHRDIKASNVLLDDELNGRLGDFRLARLYDHGGAPKTTHVAVEEEAVLVNWVLSCWRRGAILEAVDSKLGDVYVTEEVELVLRLGLLCCDPMPTVRPSMHQVLQFLEGDVPLPEFTSNYLNGTMMSLLQNEAWDTVTTLLIPVRLYQSPSV</sequence>
<dbReference type="PROSITE" id="PS00108">
    <property type="entry name" value="PROTEIN_KINASE_ST"/>
    <property type="match status" value="1"/>
</dbReference>
<keyword evidence="11" id="KW-0418">Kinase</keyword>
<dbReference type="EC" id="2.7.11.1" evidence="4"/>
<evidence type="ECO:0000256" key="6">
    <source>
        <dbReference type="ARBA" id="ARBA00022679"/>
    </source>
</evidence>
<evidence type="ECO:0000256" key="11">
    <source>
        <dbReference type="ARBA" id="ARBA00022777"/>
    </source>
</evidence>
<dbReference type="GO" id="GO:0005524">
    <property type="term" value="F:ATP binding"/>
    <property type="evidence" value="ECO:0007669"/>
    <property type="project" value="UniProtKB-KW"/>
</dbReference>
<dbReference type="SMART" id="SM00220">
    <property type="entry name" value="S_TKc"/>
    <property type="match status" value="1"/>
</dbReference>
<dbReference type="Pfam" id="PF00069">
    <property type="entry name" value="Pkinase"/>
    <property type="match status" value="1"/>
</dbReference>
<evidence type="ECO:0000256" key="10">
    <source>
        <dbReference type="ARBA" id="ARBA00022741"/>
    </source>
</evidence>
<keyword evidence="7 18" id="KW-0812">Transmembrane</keyword>
<dbReference type="InterPro" id="IPR013320">
    <property type="entry name" value="ConA-like_dom_sf"/>
</dbReference>
<dbReference type="InterPro" id="IPR001220">
    <property type="entry name" value="Legume_lectin_dom"/>
</dbReference>
<evidence type="ECO:0000256" key="5">
    <source>
        <dbReference type="ARBA" id="ARBA00022527"/>
    </source>
</evidence>
<feature type="region of interest" description="Disordered" evidence="17">
    <location>
        <begin position="435"/>
        <end position="490"/>
    </location>
</feature>
<reference evidence="20" key="1">
    <citation type="submission" date="2017-07" db="EMBL/GenBank/DDBJ databases">
        <title>Taro Niue Genome Assembly and Annotation.</title>
        <authorList>
            <person name="Atibalentja N."/>
            <person name="Keating K."/>
            <person name="Fields C.J."/>
        </authorList>
    </citation>
    <scope>NUCLEOTIDE SEQUENCE</scope>
    <source>
        <strain evidence="20">Niue_2</strain>
        <tissue evidence="20">Leaf</tissue>
    </source>
</reference>
<name>A0A843UNP8_COLES</name>
<organism evidence="20 21">
    <name type="scientific">Colocasia esculenta</name>
    <name type="common">Wild taro</name>
    <name type="synonym">Arum esculentum</name>
    <dbReference type="NCBI Taxonomy" id="4460"/>
    <lineage>
        <taxon>Eukaryota</taxon>
        <taxon>Viridiplantae</taxon>
        <taxon>Streptophyta</taxon>
        <taxon>Embryophyta</taxon>
        <taxon>Tracheophyta</taxon>
        <taxon>Spermatophyta</taxon>
        <taxon>Magnoliopsida</taxon>
        <taxon>Liliopsida</taxon>
        <taxon>Araceae</taxon>
        <taxon>Aroideae</taxon>
        <taxon>Colocasieae</taxon>
        <taxon>Colocasia</taxon>
    </lineage>
</organism>
<dbReference type="GO" id="GO:0030246">
    <property type="term" value="F:carbohydrate binding"/>
    <property type="evidence" value="ECO:0007669"/>
    <property type="project" value="UniProtKB-KW"/>
</dbReference>
<feature type="region of interest" description="Disordered" evidence="17">
    <location>
        <begin position="405"/>
        <end position="424"/>
    </location>
</feature>
<keyword evidence="14 18" id="KW-0472">Membrane</keyword>
<comment type="similarity">
    <text evidence="2">In the N-terminal section; belongs to the leguminous lectin family.</text>
</comment>
<dbReference type="PANTHER" id="PTHR27007">
    <property type="match status" value="1"/>
</dbReference>
<proteinExistence type="inferred from homology"/>
<keyword evidence="9" id="KW-0430">Lectin</keyword>
<dbReference type="GO" id="GO:0004674">
    <property type="term" value="F:protein serine/threonine kinase activity"/>
    <property type="evidence" value="ECO:0007669"/>
    <property type="project" value="UniProtKB-KW"/>
</dbReference>
<dbReference type="PROSITE" id="PS50011">
    <property type="entry name" value="PROTEIN_KINASE_DOM"/>
    <property type="match status" value="1"/>
</dbReference>
<dbReference type="InterPro" id="IPR000719">
    <property type="entry name" value="Prot_kinase_dom"/>
</dbReference>
<evidence type="ECO:0000256" key="8">
    <source>
        <dbReference type="ARBA" id="ARBA00022729"/>
    </source>
</evidence>
<keyword evidence="13 18" id="KW-1133">Transmembrane helix</keyword>
<dbReference type="Gene3D" id="1.10.510.10">
    <property type="entry name" value="Transferase(Phosphotransferase) domain 1"/>
    <property type="match status" value="2"/>
</dbReference>
<evidence type="ECO:0000256" key="9">
    <source>
        <dbReference type="ARBA" id="ARBA00022734"/>
    </source>
</evidence>
<protein>
    <recommendedName>
        <fullName evidence="4">non-specific serine/threonine protein kinase</fullName>
        <ecNumber evidence="4">2.7.11.1</ecNumber>
    </recommendedName>
</protein>
<feature type="transmembrane region" description="Helical" evidence="18">
    <location>
        <begin position="1001"/>
        <end position="1022"/>
    </location>
</feature>
<evidence type="ECO:0000259" key="19">
    <source>
        <dbReference type="PROSITE" id="PS50011"/>
    </source>
</evidence>
<dbReference type="Proteomes" id="UP000652761">
    <property type="component" value="Unassembled WGS sequence"/>
</dbReference>
<dbReference type="CDD" id="cd06899">
    <property type="entry name" value="lectin_legume_LecRK_Arcelin_ConA"/>
    <property type="match status" value="1"/>
</dbReference>
<feature type="transmembrane region" description="Helical" evidence="18">
    <location>
        <begin position="1422"/>
        <end position="1445"/>
    </location>
</feature>
<evidence type="ECO:0000256" key="12">
    <source>
        <dbReference type="ARBA" id="ARBA00022840"/>
    </source>
</evidence>
<dbReference type="SUPFAM" id="SSF56112">
    <property type="entry name" value="Protein kinase-like (PK-like)"/>
    <property type="match status" value="1"/>
</dbReference>
<feature type="domain" description="Protein kinase" evidence="19">
    <location>
        <begin position="1357"/>
        <end position="1698"/>
    </location>
</feature>
<dbReference type="FunFam" id="2.60.120.200:FF:000051">
    <property type="entry name" value="L-type lectin-domain containing receptor kinase V.9"/>
    <property type="match status" value="1"/>
</dbReference>
<evidence type="ECO:0000256" key="14">
    <source>
        <dbReference type="ARBA" id="ARBA00023136"/>
    </source>
</evidence>
<gene>
    <name evidence="20" type="ORF">Taro_016400</name>
</gene>
<dbReference type="SUPFAM" id="SSF49899">
    <property type="entry name" value="Concanavalin A-like lectins/glucanases"/>
    <property type="match status" value="1"/>
</dbReference>
<dbReference type="Pfam" id="PF20167">
    <property type="entry name" value="Transposase_32"/>
    <property type="match status" value="1"/>
</dbReference>
<dbReference type="GO" id="GO:0016020">
    <property type="term" value="C:membrane"/>
    <property type="evidence" value="ECO:0007669"/>
    <property type="project" value="UniProtKB-SubCell"/>
</dbReference>
<feature type="transmembrane region" description="Helical" evidence="18">
    <location>
        <begin position="968"/>
        <end position="989"/>
    </location>
</feature>
<feature type="compositionally biased region" description="Basic residues" evidence="17">
    <location>
        <begin position="503"/>
        <end position="517"/>
    </location>
</feature>
<keyword evidence="6" id="KW-0808">Transferase</keyword>
<comment type="subcellular location">
    <subcellularLocation>
        <location evidence="1">Membrane</location>
        <topology evidence="1">Single-pass type I membrane protein</topology>
    </subcellularLocation>
</comment>
<evidence type="ECO:0000256" key="4">
    <source>
        <dbReference type="ARBA" id="ARBA00012513"/>
    </source>
</evidence>
<evidence type="ECO:0000256" key="7">
    <source>
        <dbReference type="ARBA" id="ARBA00022692"/>
    </source>
</evidence>
<dbReference type="EMBL" id="NMUH01000725">
    <property type="protein sequence ID" value="MQL83906.1"/>
    <property type="molecule type" value="Genomic_DNA"/>
</dbReference>